<dbReference type="AlphaFoldDB" id="A0A1R3KW03"/>
<keyword evidence="2" id="KW-1185">Reference proteome</keyword>
<accession>A0A1R3KW03</accession>
<gene>
    <name evidence="1" type="ORF">COLO4_03938</name>
</gene>
<proteinExistence type="predicted"/>
<sequence length="56" mass="6397">MVPNCTVFECHFPTHTFNFICLLKFARGTCSIDDLAFSVFDYKLNLGVMNGKCSYH</sequence>
<comment type="caution">
    <text evidence="1">The sequence shown here is derived from an EMBL/GenBank/DDBJ whole genome shotgun (WGS) entry which is preliminary data.</text>
</comment>
<organism evidence="1 2">
    <name type="scientific">Corchorus olitorius</name>
    <dbReference type="NCBI Taxonomy" id="93759"/>
    <lineage>
        <taxon>Eukaryota</taxon>
        <taxon>Viridiplantae</taxon>
        <taxon>Streptophyta</taxon>
        <taxon>Embryophyta</taxon>
        <taxon>Tracheophyta</taxon>
        <taxon>Spermatophyta</taxon>
        <taxon>Magnoliopsida</taxon>
        <taxon>eudicotyledons</taxon>
        <taxon>Gunneridae</taxon>
        <taxon>Pentapetalae</taxon>
        <taxon>rosids</taxon>
        <taxon>malvids</taxon>
        <taxon>Malvales</taxon>
        <taxon>Malvaceae</taxon>
        <taxon>Grewioideae</taxon>
        <taxon>Apeibeae</taxon>
        <taxon>Corchorus</taxon>
    </lineage>
</organism>
<dbReference type="Proteomes" id="UP000187203">
    <property type="component" value="Unassembled WGS sequence"/>
</dbReference>
<dbReference type="EMBL" id="AWUE01010831">
    <property type="protein sequence ID" value="OMP11252.1"/>
    <property type="molecule type" value="Genomic_DNA"/>
</dbReference>
<name>A0A1R3KW03_9ROSI</name>
<protein>
    <submittedName>
        <fullName evidence="1">Uncharacterized protein</fullName>
    </submittedName>
</protein>
<reference evidence="2" key="1">
    <citation type="submission" date="2013-09" db="EMBL/GenBank/DDBJ databases">
        <title>Corchorus olitorius genome sequencing.</title>
        <authorList>
            <person name="Alam M."/>
            <person name="Haque M.S."/>
            <person name="Islam M.S."/>
            <person name="Emdad E.M."/>
            <person name="Islam M.M."/>
            <person name="Ahmed B."/>
            <person name="Halim A."/>
            <person name="Hossen Q.M.M."/>
            <person name="Hossain M.Z."/>
            <person name="Ahmed R."/>
            <person name="Khan M.M."/>
            <person name="Islam R."/>
            <person name="Rashid M.M."/>
            <person name="Khan S.A."/>
            <person name="Rahman M.S."/>
            <person name="Alam M."/>
            <person name="Yahiya A.S."/>
            <person name="Khan M.S."/>
            <person name="Azam M.S."/>
            <person name="Haque T."/>
            <person name="Lashkar M.Z.H."/>
            <person name="Akhand A.I."/>
            <person name="Morshed G."/>
            <person name="Roy S."/>
            <person name="Uddin K.S."/>
            <person name="Rabeya T."/>
            <person name="Hossain A.S."/>
            <person name="Chowdhury A."/>
            <person name="Snigdha A.R."/>
            <person name="Mortoza M.S."/>
            <person name="Matin S.A."/>
            <person name="Hoque S.M.E."/>
            <person name="Islam M.K."/>
            <person name="Roy D.K."/>
            <person name="Haider R."/>
            <person name="Moosa M.M."/>
            <person name="Elias S.M."/>
            <person name="Hasan A.M."/>
            <person name="Jahan S."/>
            <person name="Shafiuddin M."/>
            <person name="Mahmood N."/>
            <person name="Shommy N.S."/>
        </authorList>
    </citation>
    <scope>NUCLEOTIDE SEQUENCE [LARGE SCALE GENOMIC DNA]</scope>
    <source>
        <strain evidence="2">cv. O-4</strain>
    </source>
</reference>
<evidence type="ECO:0000313" key="1">
    <source>
        <dbReference type="EMBL" id="OMP11252.1"/>
    </source>
</evidence>
<evidence type="ECO:0000313" key="2">
    <source>
        <dbReference type="Proteomes" id="UP000187203"/>
    </source>
</evidence>